<accession>A0A0K2GH81</accession>
<keyword evidence="1" id="KW-0472">Membrane</keyword>
<dbReference type="InterPro" id="IPR058534">
    <property type="entry name" value="YjdF"/>
</dbReference>
<protein>
    <recommendedName>
        <fullName evidence="4">DUF2238 domain-containing protein</fullName>
    </recommendedName>
</protein>
<dbReference type="Proteomes" id="UP000069205">
    <property type="component" value="Chromosome"/>
</dbReference>
<organism evidence="2 3">
    <name type="scientific">Nitrospira moscoviensis</name>
    <dbReference type="NCBI Taxonomy" id="42253"/>
    <lineage>
        <taxon>Bacteria</taxon>
        <taxon>Pseudomonadati</taxon>
        <taxon>Nitrospirota</taxon>
        <taxon>Nitrospiria</taxon>
        <taxon>Nitrospirales</taxon>
        <taxon>Nitrospiraceae</taxon>
        <taxon>Nitrospira</taxon>
    </lineage>
</organism>
<dbReference type="STRING" id="42253.NITMOv2_3910"/>
<evidence type="ECO:0000256" key="1">
    <source>
        <dbReference type="SAM" id="Phobius"/>
    </source>
</evidence>
<evidence type="ECO:0000313" key="3">
    <source>
        <dbReference type="Proteomes" id="UP000069205"/>
    </source>
</evidence>
<feature type="transmembrane region" description="Helical" evidence="1">
    <location>
        <begin position="67"/>
        <end position="88"/>
    </location>
</feature>
<name>A0A0K2GH81_NITMO</name>
<evidence type="ECO:0000313" key="2">
    <source>
        <dbReference type="EMBL" id="ALA60296.1"/>
    </source>
</evidence>
<dbReference type="PIRSF" id="PIRSF020606">
    <property type="entry name" value="UCP020606"/>
    <property type="match status" value="1"/>
</dbReference>
<dbReference type="EMBL" id="CP011801">
    <property type="protein sequence ID" value="ALA60296.1"/>
    <property type="molecule type" value="Genomic_DNA"/>
</dbReference>
<dbReference type="InterPro" id="IPR014509">
    <property type="entry name" value="YjdF-like"/>
</dbReference>
<feature type="transmembrane region" description="Helical" evidence="1">
    <location>
        <begin position="108"/>
        <end position="125"/>
    </location>
</feature>
<gene>
    <name evidence="2" type="ORF">NITMOv2_3910</name>
</gene>
<reference evidence="2 3" key="1">
    <citation type="journal article" date="2015" name="Proc. Natl. Acad. Sci. U.S.A.">
        <title>Expanded metabolic versatility of ubiquitous nitrite-oxidizing bacteria from the genus Nitrospira.</title>
        <authorList>
            <person name="Koch H."/>
            <person name="Lucker S."/>
            <person name="Albertsen M."/>
            <person name="Kitzinger K."/>
            <person name="Herbold C."/>
            <person name="Spieck E."/>
            <person name="Nielsen P.H."/>
            <person name="Wagner M."/>
            <person name="Daims H."/>
        </authorList>
    </citation>
    <scope>NUCLEOTIDE SEQUENCE [LARGE SCALE GENOMIC DNA]</scope>
    <source>
        <strain evidence="2 3">NSP M-1</strain>
    </source>
</reference>
<dbReference type="AlphaFoldDB" id="A0A0K2GH81"/>
<keyword evidence="1" id="KW-0812">Transmembrane</keyword>
<dbReference type="PATRIC" id="fig|42253.5.peg.3856"/>
<proteinExistence type="predicted"/>
<feature type="transmembrane region" description="Helical" evidence="1">
    <location>
        <begin position="42"/>
        <end position="60"/>
    </location>
</feature>
<dbReference type="KEGG" id="nmv:NITMOv2_3910"/>
<dbReference type="RefSeq" id="WP_202967259.1">
    <property type="nucleotide sequence ID" value="NZ_CP011801.1"/>
</dbReference>
<keyword evidence="3" id="KW-1185">Reference proteome</keyword>
<keyword evidence="1" id="KW-1133">Transmembrane helix</keyword>
<feature type="transmembrane region" description="Helical" evidence="1">
    <location>
        <begin position="187"/>
        <end position="205"/>
    </location>
</feature>
<feature type="transmembrane region" description="Helical" evidence="1">
    <location>
        <begin position="137"/>
        <end position="167"/>
    </location>
</feature>
<dbReference type="Pfam" id="PF09997">
    <property type="entry name" value="DUF2238"/>
    <property type="match status" value="1"/>
</dbReference>
<sequence length="213" mass="23759">MEPGTERDLMDAPPRPLLLGLLLWYAALWSWAAIDPHDRRDWLLENILAVTAVAVLLLTYRRFRFSAVSYCLITLFLTLHAVGAHYTYAEVPVGFWLKDAFGLSRNPFDRIVHFAFGALLAYPLREIQIRLAGVRGFWSYYLPASGILALSGLFEVIEAIVAIVVSPELGTLYLGTQGDEWDAQKDMAAAFTGAVLALATTRMLGARSFPRRP</sequence>
<evidence type="ECO:0008006" key="4">
    <source>
        <dbReference type="Google" id="ProtNLM"/>
    </source>
</evidence>